<dbReference type="SMART" id="SM00028">
    <property type="entry name" value="TPR"/>
    <property type="match status" value="3"/>
</dbReference>
<feature type="repeat" description="TPR" evidence="2">
    <location>
        <begin position="105"/>
        <end position="138"/>
    </location>
</feature>
<organism evidence="3 4">
    <name type="scientific">Alteromonas naphthalenivorans</name>
    <dbReference type="NCBI Taxonomy" id="715451"/>
    <lineage>
        <taxon>Bacteria</taxon>
        <taxon>Pseudomonadati</taxon>
        <taxon>Pseudomonadota</taxon>
        <taxon>Gammaproteobacteria</taxon>
        <taxon>Alteromonadales</taxon>
        <taxon>Alteromonadaceae</taxon>
        <taxon>Alteromonas/Salinimonas group</taxon>
        <taxon>Alteromonas</taxon>
    </lineage>
</organism>
<dbReference type="EMBL" id="CP002339">
    <property type="protein sequence ID" value="AEF04699.1"/>
    <property type="molecule type" value="Genomic_DNA"/>
</dbReference>
<dbReference type="GO" id="GO:0008476">
    <property type="term" value="F:protein-tyrosine sulfotransferase activity"/>
    <property type="evidence" value="ECO:0007669"/>
    <property type="project" value="InterPro"/>
</dbReference>
<dbReference type="Pfam" id="PF13469">
    <property type="entry name" value="Sulfotransfer_3"/>
    <property type="match status" value="1"/>
</dbReference>
<keyword evidence="4" id="KW-1185">Reference proteome</keyword>
<keyword evidence="1" id="KW-0808">Transferase</keyword>
<dbReference type="PANTHER" id="PTHR12788">
    <property type="entry name" value="PROTEIN-TYROSINE SULFOTRANSFERASE 2"/>
    <property type="match status" value="1"/>
</dbReference>
<accession>F5Z553</accession>
<dbReference type="PROSITE" id="PS50005">
    <property type="entry name" value="TPR"/>
    <property type="match status" value="2"/>
</dbReference>
<dbReference type="SUPFAM" id="SSF52540">
    <property type="entry name" value="P-loop containing nucleoside triphosphate hydrolases"/>
    <property type="match status" value="1"/>
</dbReference>
<name>F5Z553_ALTNA</name>
<dbReference type="SUPFAM" id="SSF48452">
    <property type="entry name" value="TPR-like"/>
    <property type="match status" value="1"/>
</dbReference>
<dbReference type="OrthoDB" id="9815894at2"/>
<evidence type="ECO:0000313" key="3">
    <source>
        <dbReference type="EMBL" id="AEF04699.1"/>
    </source>
</evidence>
<dbReference type="eggNOG" id="COG0457">
    <property type="taxonomic scope" value="Bacteria"/>
</dbReference>
<sequence>MTDKQQYFSVATTAISKRDYTSAHKACVEVIQAFGDEPHAYFLLGIIHIEIGQINKAVKLLEKSNGIEARPLTYAYLAKCFALIGDLNLAQAAAKHAPPTSLTRALDLDTVGVALSRVGDHEGALSYFKRALSINNDNPQFHYNYGVSSKFAGSFTQARDHFEQAISLNPNFYQAHFALSDLGGITVEKNHINRLLDASRTCDKHVEGRLHIGHALAKEYEALGQYDEAFEALQYAKAPKQQASQDALADYEMLFDYLQQQADSPCGSANKNLIKSIQAHGAQDSSPIFVIGMPRSGTTLVERILSHHSQVASGGELQDFGVAVKSLANTPSQHVLDLDTLKAAENLNMQEIGECYLARTAYLKQDGQRLVDKLPFNFFYVDLIRRALPNAKIICLMRDPMDTCVGNYRQLFSIHSPYYAYAYDLNVVGRFYLRFKKVMEAWAQKFPGNVHIQSYEALAINPSEEVPKLLSFCDLAWEEQCLHVERNTLPVSTASKVQVREAINTRSIGRWKHYEAHTLTLQKLLGYC</sequence>
<proteinExistence type="predicted"/>
<evidence type="ECO:0000256" key="2">
    <source>
        <dbReference type="PROSITE-ProRule" id="PRU00339"/>
    </source>
</evidence>
<dbReference type="Gene3D" id="1.25.40.10">
    <property type="entry name" value="Tetratricopeptide repeat domain"/>
    <property type="match status" value="2"/>
</dbReference>
<feature type="repeat" description="TPR" evidence="2">
    <location>
        <begin position="139"/>
        <end position="172"/>
    </location>
</feature>
<dbReference type="Proteomes" id="UP000000683">
    <property type="component" value="Chromosome"/>
</dbReference>
<dbReference type="RefSeq" id="WP_013785621.1">
    <property type="nucleotide sequence ID" value="NC_015554.1"/>
</dbReference>
<dbReference type="KEGG" id="alt:ambt_15945"/>
<dbReference type="PANTHER" id="PTHR12788:SF10">
    <property type="entry name" value="PROTEIN-TYROSINE SULFOTRANSFERASE"/>
    <property type="match status" value="1"/>
</dbReference>
<keyword evidence="2" id="KW-0802">TPR repeat</keyword>
<protein>
    <submittedName>
        <fullName evidence="3">Sulfotransferase</fullName>
    </submittedName>
</protein>
<dbReference type="InterPro" id="IPR011990">
    <property type="entry name" value="TPR-like_helical_dom_sf"/>
</dbReference>
<dbReference type="Pfam" id="PF13181">
    <property type="entry name" value="TPR_8"/>
    <property type="match status" value="3"/>
</dbReference>
<evidence type="ECO:0000313" key="4">
    <source>
        <dbReference type="Proteomes" id="UP000000683"/>
    </source>
</evidence>
<gene>
    <name evidence="3" type="ordered locus">ambt_15945</name>
</gene>
<dbReference type="InterPro" id="IPR019734">
    <property type="entry name" value="TPR_rpt"/>
</dbReference>
<dbReference type="InterPro" id="IPR026634">
    <property type="entry name" value="TPST-like"/>
</dbReference>
<dbReference type="HOGENOM" id="CLU_017034_1_0_6"/>
<evidence type="ECO:0000256" key="1">
    <source>
        <dbReference type="ARBA" id="ARBA00022679"/>
    </source>
</evidence>
<reference evidence="3 4" key="1">
    <citation type="journal article" date="2011" name="J. Bacteriol.">
        <title>Complete genome sequence of the polycyclic aromatic hydrocarbon-degrading bacterium Alteromonas sp. strain SN2.</title>
        <authorList>
            <person name="Jin H.M."/>
            <person name="Jeong H."/>
            <person name="Moon E.J."/>
            <person name="Math R.K."/>
            <person name="Lee K."/>
            <person name="Kim H.J."/>
            <person name="Jeon C.O."/>
            <person name="Oh T.K."/>
            <person name="Kim J.F."/>
        </authorList>
    </citation>
    <scope>NUCLEOTIDE SEQUENCE [LARGE SCALE GENOMIC DNA]</scope>
    <source>
        <strain evidence="4">JCM 17741 / KACC 18427 / KCTC 11700BP / SN2</strain>
    </source>
</reference>
<dbReference type="AlphaFoldDB" id="F5Z553"/>
<dbReference type="InterPro" id="IPR027417">
    <property type="entry name" value="P-loop_NTPase"/>
</dbReference>
<dbReference type="Gene3D" id="3.40.50.300">
    <property type="entry name" value="P-loop containing nucleotide triphosphate hydrolases"/>
    <property type="match status" value="1"/>
</dbReference>